<sequence length="193" mass="21490">MGNENDILTRIHDPLVQLAHWQRPRPSTLSWLDTLDWRGIDDIDTTVSGPRFGPQVTRLLHDAGYPQASQTGMLAEEIVVRASQFARLMTCTALRLRLEVIETDACRKFHMDYVTARLLMPLLGPGTQWKDANPGAAVNQIEIGNVCILKGRRWVDEPVILHRSPPIAGTGQTRLLLALDPANTDAPAESLRI</sequence>
<evidence type="ECO:0008006" key="3">
    <source>
        <dbReference type="Google" id="ProtNLM"/>
    </source>
</evidence>
<dbReference type="PATRIC" id="fig|1348774.3.peg.535"/>
<evidence type="ECO:0000313" key="1">
    <source>
        <dbReference type="EMBL" id="AKM11482.1"/>
    </source>
</evidence>
<reference evidence="1 2" key="1">
    <citation type="submission" date="2015-06" db="EMBL/GenBank/DDBJ databases">
        <authorList>
            <person name="Zeng Y."/>
            <person name="Huang Y."/>
        </authorList>
    </citation>
    <scope>NUCLEOTIDE SEQUENCE [LARGE SCALE GENOMIC DNA]</scope>
    <source>
        <strain evidence="1 2">PQ-2</strain>
    </source>
</reference>
<protein>
    <recommendedName>
        <fullName evidence="3">DUF1826 domain-containing protein</fullName>
    </recommendedName>
</protein>
<keyword evidence="2" id="KW-1185">Reference proteome</keyword>
<dbReference type="KEGG" id="cna:AB433_02540"/>
<organism evidence="1 2">
    <name type="scientific">Croceicoccus naphthovorans</name>
    <dbReference type="NCBI Taxonomy" id="1348774"/>
    <lineage>
        <taxon>Bacteria</taxon>
        <taxon>Pseudomonadati</taxon>
        <taxon>Pseudomonadota</taxon>
        <taxon>Alphaproteobacteria</taxon>
        <taxon>Sphingomonadales</taxon>
        <taxon>Erythrobacteraceae</taxon>
        <taxon>Croceicoccus</taxon>
    </lineage>
</organism>
<dbReference type="InterPro" id="IPR014955">
    <property type="entry name" value="DUF1826"/>
</dbReference>
<proteinExistence type="predicted"/>
<dbReference type="Pfam" id="PF08856">
    <property type="entry name" value="DUF1826"/>
    <property type="match status" value="1"/>
</dbReference>
<dbReference type="Proteomes" id="UP000035287">
    <property type="component" value="Chromosome"/>
</dbReference>
<dbReference type="EMBL" id="CP011770">
    <property type="protein sequence ID" value="AKM11482.1"/>
    <property type="molecule type" value="Genomic_DNA"/>
</dbReference>
<accession>A0A0G3XJU8</accession>
<dbReference type="STRING" id="1348774.AB433_02540"/>
<dbReference type="AlphaFoldDB" id="A0A0G3XJU8"/>
<name>A0A0G3XJU8_9SPHN</name>
<evidence type="ECO:0000313" key="2">
    <source>
        <dbReference type="Proteomes" id="UP000035287"/>
    </source>
</evidence>
<gene>
    <name evidence="1" type="ORF">AB433_02540</name>
</gene>